<dbReference type="InterPro" id="IPR047650">
    <property type="entry name" value="Transpos_IS110"/>
</dbReference>
<accession>A0A7W6DMW7</accession>
<feature type="domain" description="Transposase IS116/IS110/IS902 C-terminal" evidence="2">
    <location>
        <begin position="219"/>
        <end position="299"/>
    </location>
</feature>
<proteinExistence type="predicted"/>
<keyword evidence="4" id="KW-1185">Reference proteome</keyword>
<dbReference type="PANTHER" id="PTHR33055">
    <property type="entry name" value="TRANSPOSASE FOR INSERTION SEQUENCE ELEMENT IS1111A"/>
    <property type="match status" value="1"/>
</dbReference>
<sequence length="344" mass="36969">MSKIIADLSVVTSVGLDLAKHVFQVHAVDAGGKVIVAKALRRRDVLPFFRSLPPCLIGMEACGSAHHWGRELMALGHEIRLIAPAYVKPFVKRQKNDANDAAAIHETLSRPGLRFVKVRSIENQATLMQHKAREMLVAQRTQLLNGLRGHLAEIGVIAAQGTCNMRSLGALIHEGDSSIPDAVRASLLPLVEQIAHLDAAIRQIDTDIAVAAKADPVSSRLMTIPGIGPVTASALSATIEDPASFAGPREFAAFLGLVPRQHSSGGKARLGRITKMGNAYLRKLLVVGAHAVLVHQARHDDPLRQWARKLLAAKPFKLVAVACANKLARMAFALMRQGTTYAAA</sequence>
<dbReference type="Proteomes" id="UP000552757">
    <property type="component" value="Unassembled WGS sequence"/>
</dbReference>
<gene>
    <name evidence="3" type="ORF">GGR44_003379</name>
</gene>
<name>A0A7W6DMW7_9SPHN</name>
<dbReference type="InterPro" id="IPR003346">
    <property type="entry name" value="Transposase_20"/>
</dbReference>
<dbReference type="GO" id="GO:0003677">
    <property type="term" value="F:DNA binding"/>
    <property type="evidence" value="ECO:0007669"/>
    <property type="project" value="InterPro"/>
</dbReference>
<dbReference type="GO" id="GO:0006313">
    <property type="term" value="P:DNA transposition"/>
    <property type="evidence" value="ECO:0007669"/>
    <property type="project" value="InterPro"/>
</dbReference>
<feature type="domain" description="Transposase IS110-like N-terminal" evidence="1">
    <location>
        <begin position="14"/>
        <end position="154"/>
    </location>
</feature>
<evidence type="ECO:0000259" key="2">
    <source>
        <dbReference type="Pfam" id="PF02371"/>
    </source>
</evidence>
<dbReference type="PANTHER" id="PTHR33055:SF3">
    <property type="entry name" value="PUTATIVE TRANSPOSASE FOR IS117-RELATED"/>
    <property type="match status" value="1"/>
</dbReference>
<dbReference type="AlphaFoldDB" id="A0A7W6DMW7"/>
<dbReference type="EMBL" id="JACIEB010000015">
    <property type="protein sequence ID" value="MBB3983682.1"/>
    <property type="molecule type" value="Genomic_DNA"/>
</dbReference>
<dbReference type="Pfam" id="PF01548">
    <property type="entry name" value="DEDD_Tnp_IS110"/>
    <property type="match status" value="1"/>
</dbReference>
<dbReference type="RefSeq" id="WP_183956616.1">
    <property type="nucleotide sequence ID" value="NZ_JACIEB010000015.1"/>
</dbReference>
<reference evidence="3 4" key="1">
    <citation type="submission" date="2020-08" db="EMBL/GenBank/DDBJ databases">
        <title>Genomic Encyclopedia of Type Strains, Phase IV (KMG-IV): sequencing the most valuable type-strain genomes for metagenomic binning, comparative biology and taxonomic classification.</title>
        <authorList>
            <person name="Goeker M."/>
        </authorList>
    </citation>
    <scope>NUCLEOTIDE SEQUENCE [LARGE SCALE GENOMIC DNA]</scope>
    <source>
        <strain evidence="3 4">DSM 29348</strain>
    </source>
</reference>
<protein>
    <submittedName>
        <fullName evidence="3">Transposase</fullName>
    </submittedName>
</protein>
<dbReference type="InterPro" id="IPR002525">
    <property type="entry name" value="Transp_IS110-like_N"/>
</dbReference>
<dbReference type="NCBIfam" id="NF033542">
    <property type="entry name" value="transpos_IS110"/>
    <property type="match status" value="1"/>
</dbReference>
<evidence type="ECO:0000259" key="1">
    <source>
        <dbReference type="Pfam" id="PF01548"/>
    </source>
</evidence>
<dbReference type="Pfam" id="PF02371">
    <property type="entry name" value="Transposase_20"/>
    <property type="match status" value="1"/>
</dbReference>
<evidence type="ECO:0000313" key="3">
    <source>
        <dbReference type="EMBL" id="MBB3983682.1"/>
    </source>
</evidence>
<dbReference type="GO" id="GO:0004803">
    <property type="term" value="F:transposase activity"/>
    <property type="evidence" value="ECO:0007669"/>
    <property type="project" value="InterPro"/>
</dbReference>
<organism evidence="3 4">
    <name type="scientific">Sphingobium fontiphilum</name>
    <dbReference type="NCBI Taxonomy" id="944425"/>
    <lineage>
        <taxon>Bacteria</taxon>
        <taxon>Pseudomonadati</taxon>
        <taxon>Pseudomonadota</taxon>
        <taxon>Alphaproteobacteria</taxon>
        <taxon>Sphingomonadales</taxon>
        <taxon>Sphingomonadaceae</taxon>
        <taxon>Sphingobium</taxon>
    </lineage>
</organism>
<evidence type="ECO:0000313" key="4">
    <source>
        <dbReference type="Proteomes" id="UP000552757"/>
    </source>
</evidence>
<comment type="caution">
    <text evidence="3">The sequence shown here is derived from an EMBL/GenBank/DDBJ whole genome shotgun (WGS) entry which is preliminary data.</text>
</comment>